<evidence type="ECO:0000313" key="3">
    <source>
        <dbReference type="Proteomes" id="UP001490365"/>
    </source>
</evidence>
<dbReference type="Proteomes" id="UP001490365">
    <property type="component" value="Unassembled WGS sequence"/>
</dbReference>
<evidence type="ECO:0000313" key="2">
    <source>
        <dbReference type="EMBL" id="MER6273899.1"/>
    </source>
</evidence>
<feature type="region of interest" description="Disordered" evidence="1">
    <location>
        <begin position="118"/>
        <end position="157"/>
    </location>
</feature>
<keyword evidence="3" id="KW-1185">Reference proteome</keyword>
<reference evidence="2 3" key="1">
    <citation type="submission" date="2024-06" db="EMBL/GenBank/DDBJ databases">
        <title>The Natural Products Discovery Center: Release of the First 8490 Sequenced Strains for Exploring Actinobacteria Biosynthetic Diversity.</title>
        <authorList>
            <person name="Kalkreuter E."/>
            <person name="Kautsar S.A."/>
            <person name="Yang D."/>
            <person name="Bader C.D."/>
            <person name="Teijaro C.N."/>
            <person name="Fluegel L."/>
            <person name="Davis C.M."/>
            <person name="Simpson J.R."/>
            <person name="Lauterbach L."/>
            <person name="Steele A.D."/>
            <person name="Gui C."/>
            <person name="Meng S."/>
            <person name="Li G."/>
            <person name="Viehrig K."/>
            <person name="Ye F."/>
            <person name="Su P."/>
            <person name="Kiefer A.F."/>
            <person name="Nichols A."/>
            <person name="Cepeda A.J."/>
            <person name="Yan W."/>
            <person name="Fan B."/>
            <person name="Jiang Y."/>
            <person name="Adhikari A."/>
            <person name="Zheng C.-J."/>
            <person name="Schuster L."/>
            <person name="Cowan T.M."/>
            <person name="Smanski M.J."/>
            <person name="Chevrette M.G."/>
            <person name="De Carvalho L.P.S."/>
            <person name="Shen B."/>
        </authorList>
    </citation>
    <scope>NUCLEOTIDE SEQUENCE [LARGE SCALE GENOMIC DNA]</scope>
    <source>
        <strain evidence="2 3">NPDC001694</strain>
    </source>
</reference>
<dbReference type="RefSeq" id="WP_351962133.1">
    <property type="nucleotide sequence ID" value="NZ_JBEOZM010000038.1"/>
</dbReference>
<sequence length="157" mass="16878">MELSTPAGLESLARAVAEQLGADRTEKDGETGRVRIVYADGRALELAPNRPRTRITVTAVLPEQATAHGIEVKAITVTALPRPRPSETQAKATARHATDHIRQRLLPAHTAALAELCERTAPRWPPSSVPNPPLPDSSTTPGAGWRSPSSRYAARWG</sequence>
<comment type="caution">
    <text evidence="2">The sequence shown here is derived from an EMBL/GenBank/DDBJ whole genome shotgun (WGS) entry which is preliminary data.</text>
</comment>
<organism evidence="2 3">
    <name type="scientific">Streptomyces sp. 900105755</name>
    <dbReference type="NCBI Taxonomy" id="3154389"/>
    <lineage>
        <taxon>Bacteria</taxon>
        <taxon>Bacillati</taxon>
        <taxon>Actinomycetota</taxon>
        <taxon>Actinomycetes</taxon>
        <taxon>Kitasatosporales</taxon>
        <taxon>Streptomycetaceae</taxon>
        <taxon>Streptomyces</taxon>
    </lineage>
</organism>
<gene>
    <name evidence="2" type="ORF">ABT211_42595</name>
</gene>
<name>A0ABV1TWM5_9ACTN</name>
<evidence type="ECO:0000256" key="1">
    <source>
        <dbReference type="SAM" id="MobiDB-lite"/>
    </source>
</evidence>
<protein>
    <submittedName>
        <fullName evidence="2">Uncharacterized protein</fullName>
    </submittedName>
</protein>
<proteinExistence type="predicted"/>
<dbReference type="EMBL" id="JBEOZM010000038">
    <property type="protein sequence ID" value="MER6273899.1"/>
    <property type="molecule type" value="Genomic_DNA"/>
</dbReference>
<feature type="compositionally biased region" description="Pro residues" evidence="1">
    <location>
        <begin position="123"/>
        <end position="135"/>
    </location>
</feature>
<accession>A0ABV1TWM5</accession>